<evidence type="ECO:0000259" key="11">
    <source>
        <dbReference type="PROSITE" id="PS50893"/>
    </source>
</evidence>
<dbReference type="SUPFAM" id="SSF52540">
    <property type="entry name" value="P-loop containing nucleoside triphosphate hydrolases"/>
    <property type="match status" value="1"/>
</dbReference>
<evidence type="ECO:0000313" key="13">
    <source>
        <dbReference type="RefSeq" id="XP_007951392.1"/>
    </source>
</evidence>
<dbReference type="InterPro" id="IPR003439">
    <property type="entry name" value="ABC_transporter-like_ATP-bd"/>
</dbReference>
<dbReference type="AlphaFoldDB" id="A0A8B7AUZ9"/>
<dbReference type="Pfam" id="PF00005">
    <property type="entry name" value="ABC_tran"/>
    <property type="match status" value="1"/>
</dbReference>
<comment type="subcellular location">
    <subcellularLocation>
        <location evidence="1">Membrane</location>
        <topology evidence="1">Multi-pass membrane protein</topology>
    </subcellularLocation>
</comment>
<dbReference type="GO" id="GO:0016887">
    <property type="term" value="F:ATP hydrolysis activity"/>
    <property type="evidence" value="ECO:0007669"/>
    <property type="project" value="InterPro"/>
</dbReference>
<keyword evidence="9 10" id="KW-0472">Membrane</keyword>
<name>A0A8B7AUZ9_ORYAF</name>
<keyword evidence="7" id="KW-0067">ATP-binding</keyword>
<feature type="transmembrane region" description="Helical" evidence="10">
    <location>
        <begin position="148"/>
        <end position="171"/>
    </location>
</feature>
<dbReference type="InterPro" id="IPR027417">
    <property type="entry name" value="P-loop_NTPase"/>
</dbReference>
<evidence type="ECO:0000256" key="9">
    <source>
        <dbReference type="ARBA" id="ARBA00023136"/>
    </source>
</evidence>
<evidence type="ECO:0000256" key="6">
    <source>
        <dbReference type="ARBA" id="ARBA00022741"/>
    </source>
</evidence>
<evidence type="ECO:0000256" key="1">
    <source>
        <dbReference type="ARBA" id="ARBA00004141"/>
    </source>
</evidence>
<feature type="transmembrane region" description="Helical" evidence="10">
    <location>
        <begin position="966"/>
        <end position="985"/>
    </location>
</feature>
<dbReference type="PANTHER" id="PTHR19229">
    <property type="entry name" value="ATP-BINDING CASSETTE TRANSPORTER SUBFAMILY A ABCA"/>
    <property type="match status" value="1"/>
</dbReference>
<sequence>MVMVMMMVRGYIREGFLAVQNAVDKAIIHYHANDSAQRLFNSVDVYAKRFPFPAFVTDNFLPFLGQIWPPMILLLFSLTVLTILHTIVQEKEAKLKEYLLMMGLQSWQFWGATFITFFLTLLVTISLMTLCFCLIVKLPIILHSNPTLVFSFLLLYGITTILFAFMLTTFFSKANTAIAIGGFIYFVSYLPYLVISRHYVRMTFQRKQFSCLLPNVAMTFGINLLIKFESIEVGIQWRNLKKPFGLNDNFAFGHVMVMLLLDALLYAVIIWYVETVFPGDYGVPQPWYFFTKFSYWNEHPKCILNRRKKHLGVEKCDDEFFECEPENLLASIQIKNLSKTFEVRNTFKEAVRDLTLNLYEGQITALLGHNGAGKTTILSMLLGLFPPTSGKAYICGFDISKDMFHIRKSLGLCPQNDLLFDYFTVYEHLFFFAMLKGLPWDICQNEINNILDLLELQDKRHSFSHFLSGGMRRQLSVGIALVGNSKVVMLDEPTSGMDPVSRRATWNLLQQQKHGRTILLTTHYMDEADLLGDRIAILAKGNLQCCGSSLFLKQKYGTGYHLVMVKEPHCKAAEVASLVNTYVPTASLESNVGAQLSFILPTEFQNKVTKLADSTMDLQAIQLISKHDPKGIQPCLTTLDDKPKGDFLMPENLPDIRFNTGIVLCIQQFYALLMKRALYTFRHWKTVLLQILILLFFTASLLKAIFYYSEVKNATILGMDLHQYGQSIVPYSINVKTELAVWFRDHLNLILTNEKQLPHPVTGNLEEFLLKSRSCREQCIVAVSLDVQKSKMIITALFNNQAYHAAPTALNLVNNILFKLLSGPGAGISVFNKPQPQTAKQAIKAQFHEGSKGHAVAFSLFFGIAFMVSSFSLLTVSERVCKAKHMQFMSGAHVGIFWLSALFWDIIVFFVSSSLLVVVFYLCNVKAFFEDNHYADALLILMLFGWSTIPLIYLMSFLFSSSAAAYTRLLAFSFLTGVSSFLLVYTIDTNMMDLGIFNKILVSIFFLFPTHNLGKSISGFYDNFRTQRYCTNSSFEDSFERQKDMLGLNSLLLEIDLRKSLNSRLKSQLDEIHQRISYCPHCDPLLEHLTGYEMLALHARLWGVPEHYIPAYVKNILSTLFLGAFADKLIKNISMEESEALCTRLAIMVNGKFKCLGNPQYLKNKFGSGYTLLAKIKKNMPLVQLQALKTFIETTFPDSSLKHEYQRMVQYNIPSKDLTWGQVFGTLESIKDKYELEDYSISHNTLEQVFLSFAQTQIQEEHSYTDN</sequence>
<dbReference type="Gene3D" id="3.40.50.300">
    <property type="entry name" value="P-loop containing nucleotide triphosphate hydrolases"/>
    <property type="match status" value="1"/>
</dbReference>
<dbReference type="Pfam" id="PF12698">
    <property type="entry name" value="ABC2_membrane_3"/>
    <property type="match status" value="2"/>
</dbReference>
<dbReference type="CDD" id="cd03263">
    <property type="entry name" value="ABC_subfamily_A"/>
    <property type="match status" value="1"/>
</dbReference>
<evidence type="ECO:0000313" key="12">
    <source>
        <dbReference type="Proteomes" id="UP000694850"/>
    </source>
</evidence>
<feature type="transmembrane region" description="Helical" evidence="10">
    <location>
        <begin position="177"/>
        <end position="195"/>
    </location>
</feature>
<organism evidence="12 13">
    <name type="scientific">Orycteropus afer afer</name>
    <dbReference type="NCBI Taxonomy" id="1230840"/>
    <lineage>
        <taxon>Eukaryota</taxon>
        <taxon>Metazoa</taxon>
        <taxon>Chordata</taxon>
        <taxon>Craniata</taxon>
        <taxon>Vertebrata</taxon>
        <taxon>Euteleostomi</taxon>
        <taxon>Mammalia</taxon>
        <taxon>Eutheria</taxon>
        <taxon>Afrotheria</taxon>
        <taxon>Tubulidentata</taxon>
        <taxon>Orycteropodidae</taxon>
        <taxon>Orycteropus</taxon>
    </lineage>
</organism>
<keyword evidence="8 10" id="KW-1133">Transmembrane helix</keyword>
<evidence type="ECO:0000256" key="8">
    <source>
        <dbReference type="ARBA" id="ARBA00022989"/>
    </source>
</evidence>
<keyword evidence="6" id="KW-0547">Nucleotide-binding</keyword>
<keyword evidence="5" id="KW-0677">Repeat</keyword>
<feature type="domain" description="ABC transporter" evidence="11">
    <location>
        <begin position="332"/>
        <end position="565"/>
    </location>
</feature>
<evidence type="ECO:0000256" key="2">
    <source>
        <dbReference type="ARBA" id="ARBA00008869"/>
    </source>
</evidence>
<keyword evidence="12" id="KW-1185">Reference proteome</keyword>
<evidence type="ECO:0000256" key="7">
    <source>
        <dbReference type="ARBA" id="ARBA00022840"/>
    </source>
</evidence>
<feature type="transmembrane region" description="Helical" evidence="10">
    <location>
        <begin position="67"/>
        <end position="88"/>
    </location>
</feature>
<accession>A0A8B7AUZ9</accession>
<dbReference type="Proteomes" id="UP000694850">
    <property type="component" value="Unplaced"/>
</dbReference>
<proteinExistence type="inferred from homology"/>
<dbReference type="GO" id="GO:0016020">
    <property type="term" value="C:membrane"/>
    <property type="evidence" value="ECO:0007669"/>
    <property type="project" value="UniProtKB-SubCell"/>
</dbReference>
<dbReference type="InterPro" id="IPR013525">
    <property type="entry name" value="ABC2_TM"/>
</dbReference>
<evidence type="ECO:0000256" key="10">
    <source>
        <dbReference type="SAM" id="Phobius"/>
    </source>
</evidence>
<dbReference type="GeneID" id="103207551"/>
<gene>
    <name evidence="13" type="primary">LOC103207551</name>
</gene>
<dbReference type="PANTHER" id="PTHR19229:SF36">
    <property type="entry name" value="ATP-BINDING CASSETTE SUB-FAMILY A MEMBER 2"/>
    <property type="match status" value="1"/>
</dbReference>
<dbReference type="OrthoDB" id="6512918at2759"/>
<evidence type="ECO:0000256" key="4">
    <source>
        <dbReference type="ARBA" id="ARBA00022692"/>
    </source>
</evidence>
<dbReference type="PROSITE" id="PS50893">
    <property type="entry name" value="ABC_TRANSPORTER_2"/>
    <property type="match status" value="1"/>
</dbReference>
<protein>
    <submittedName>
        <fullName evidence="13">Phospholipid-transporting ATPase ABCA3-like</fullName>
    </submittedName>
</protein>
<feature type="transmembrane region" description="Helical" evidence="10">
    <location>
        <begin position="108"/>
        <end position="136"/>
    </location>
</feature>
<dbReference type="InterPro" id="IPR003593">
    <property type="entry name" value="AAA+_ATPase"/>
</dbReference>
<dbReference type="GO" id="GO:0005319">
    <property type="term" value="F:lipid transporter activity"/>
    <property type="evidence" value="ECO:0007669"/>
    <property type="project" value="TreeGrafter"/>
</dbReference>
<feature type="transmembrane region" description="Helical" evidence="10">
    <location>
        <begin position="855"/>
        <end position="876"/>
    </location>
</feature>
<dbReference type="SMART" id="SM00382">
    <property type="entry name" value="AAA"/>
    <property type="match status" value="1"/>
</dbReference>
<dbReference type="InterPro" id="IPR056264">
    <property type="entry name" value="R2_ABCA1-4-like"/>
</dbReference>
<evidence type="ECO:0000256" key="5">
    <source>
        <dbReference type="ARBA" id="ARBA00022737"/>
    </source>
</evidence>
<feature type="transmembrane region" description="Helical" evidence="10">
    <location>
        <begin position="896"/>
        <end position="922"/>
    </location>
</feature>
<comment type="similarity">
    <text evidence="2">Belongs to the ABC transporter superfamily. ABCA family.</text>
</comment>
<dbReference type="GO" id="GO:0140359">
    <property type="term" value="F:ABC-type transporter activity"/>
    <property type="evidence" value="ECO:0007669"/>
    <property type="project" value="InterPro"/>
</dbReference>
<dbReference type="RefSeq" id="XP_007951392.1">
    <property type="nucleotide sequence ID" value="XM_007953201.1"/>
</dbReference>
<feature type="transmembrane region" description="Helical" evidence="10">
    <location>
        <begin position="934"/>
        <end position="954"/>
    </location>
</feature>
<keyword evidence="3" id="KW-0813">Transport</keyword>
<feature type="transmembrane region" description="Helical" evidence="10">
    <location>
        <begin position="250"/>
        <end position="273"/>
    </location>
</feature>
<dbReference type="GO" id="GO:0005524">
    <property type="term" value="F:ATP binding"/>
    <property type="evidence" value="ECO:0007669"/>
    <property type="project" value="UniProtKB-KW"/>
</dbReference>
<dbReference type="Pfam" id="PF23321">
    <property type="entry name" value="R1_ABCA1"/>
    <property type="match status" value="1"/>
</dbReference>
<reference evidence="13" key="1">
    <citation type="submission" date="2025-08" db="UniProtKB">
        <authorList>
            <consortium name="RefSeq"/>
        </authorList>
    </citation>
    <scope>IDENTIFICATION</scope>
</reference>
<feature type="transmembrane region" description="Helical" evidence="10">
    <location>
        <begin position="686"/>
        <end position="709"/>
    </location>
</feature>
<dbReference type="InterPro" id="IPR026082">
    <property type="entry name" value="ABCA"/>
</dbReference>
<evidence type="ECO:0000256" key="3">
    <source>
        <dbReference type="ARBA" id="ARBA00022448"/>
    </source>
</evidence>
<keyword evidence="4 10" id="KW-0812">Transmembrane</keyword>
<dbReference type="FunFam" id="3.40.50.300:FF:000465">
    <property type="entry name" value="ATP-binding cassette, sub-family A (ABC1), member 3"/>
    <property type="match status" value="1"/>
</dbReference>